<sequence>SAANPPYHCVLSAFLSPLYLPGCWLSYHPKL</sequence>
<feature type="non-terminal residue" evidence="1">
    <location>
        <position position="1"/>
    </location>
</feature>
<evidence type="ECO:0000313" key="2">
    <source>
        <dbReference type="Proteomes" id="UP000265520"/>
    </source>
</evidence>
<dbReference type="EMBL" id="LXQA011344429">
    <property type="protein sequence ID" value="MCI93995.1"/>
    <property type="molecule type" value="Genomic_DNA"/>
</dbReference>
<organism evidence="1 2">
    <name type="scientific">Trifolium medium</name>
    <dbReference type="NCBI Taxonomy" id="97028"/>
    <lineage>
        <taxon>Eukaryota</taxon>
        <taxon>Viridiplantae</taxon>
        <taxon>Streptophyta</taxon>
        <taxon>Embryophyta</taxon>
        <taxon>Tracheophyta</taxon>
        <taxon>Spermatophyta</taxon>
        <taxon>Magnoliopsida</taxon>
        <taxon>eudicotyledons</taxon>
        <taxon>Gunneridae</taxon>
        <taxon>Pentapetalae</taxon>
        <taxon>rosids</taxon>
        <taxon>fabids</taxon>
        <taxon>Fabales</taxon>
        <taxon>Fabaceae</taxon>
        <taxon>Papilionoideae</taxon>
        <taxon>50 kb inversion clade</taxon>
        <taxon>NPAAA clade</taxon>
        <taxon>Hologalegina</taxon>
        <taxon>IRL clade</taxon>
        <taxon>Trifolieae</taxon>
        <taxon>Trifolium</taxon>
    </lineage>
</organism>
<dbReference type="AlphaFoldDB" id="A0A392W510"/>
<protein>
    <submittedName>
        <fullName evidence="1">Uncharacterized protein</fullName>
    </submittedName>
</protein>
<dbReference type="Proteomes" id="UP000265520">
    <property type="component" value="Unassembled WGS sequence"/>
</dbReference>
<accession>A0A392W510</accession>
<name>A0A392W510_9FABA</name>
<evidence type="ECO:0000313" key="1">
    <source>
        <dbReference type="EMBL" id="MCI93995.1"/>
    </source>
</evidence>
<comment type="caution">
    <text evidence="1">The sequence shown here is derived from an EMBL/GenBank/DDBJ whole genome shotgun (WGS) entry which is preliminary data.</text>
</comment>
<reference evidence="1 2" key="1">
    <citation type="journal article" date="2018" name="Front. Plant Sci.">
        <title>Red Clover (Trifolium pratense) and Zigzag Clover (T. medium) - A Picture of Genomic Similarities and Differences.</title>
        <authorList>
            <person name="Dluhosova J."/>
            <person name="Istvanek J."/>
            <person name="Nedelnik J."/>
            <person name="Repkova J."/>
        </authorList>
    </citation>
    <scope>NUCLEOTIDE SEQUENCE [LARGE SCALE GENOMIC DNA]</scope>
    <source>
        <strain evidence="2">cv. 10/8</strain>
        <tissue evidence="1">Leaf</tissue>
    </source>
</reference>
<proteinExistence type="predicted"/>
<keyword evidence="2" id="KW-1185">Reference proteome</keyword>